<dbReference type="SUPFAM" id="SSF55729">
    <property type="entry name" value="Acyl-CoA N-acyltransferases (Nat)"/>
    <property type="match status" value="1"/>
</dbReference>
<protein>
    <submittedName>
        <fullName evidence="1">GNAT family N-acetyltransferase</fullName>
    </submittedName>
</protein>
<keyword evidence="2" id="KW-1185">Reference proteome</keyword>
<accession>A0A7L5C0J0</accession>
<reference evidence="1 2" key="1">
    <citation type="submission" date="2020-02" db="EMBL/GenBank/DDBJ databases">
        <title>complete genome sequence of Rhodobacteraceae bacterium.</title>
        <authorList>
            <person name="Park J."/>
            <person name="Kim Y.-S."/>
            <person name="Kim K.-H."/>
        </authorList>
    </citation>
    <scope>NUCLEOTIDE SEQUENCE [LARGE SCALE GENOMIC DNA]</scope>
    <source>
        <strain evidence="1 2">RR4-56</strain>
    </source>
</reference>
<dbReference type="InterPro" id="IPR039968">
    <property type="entry name" value="BcerS-like"/>
</dbReference>
<dbReference type="Gene3D" id="3.40.630.30">
    <property type="match status" value="1"/>
</dbReference>
<organism evidence="1 2">
    <name type="scientific">Pikeienuella piscinae</name>
    <dbReference type="NCBI Taxonomy" id="2748098"/>
    <lineage>
        <taxon>Bacteria</taxon>
        <taxon>Pseudomonadati</taxon>
        <taxon>Pseudomonadota</taxon>
        <taxon>Alphaproteobacteria</taxon>
        <taxon>Rhodobacterales</taxon>
        <taxon>Paracoccaceae</taxon>
        <taxon>Pikeienuella</taxon>
    </lineage>
</organism>
<gene>
    <name evidence="1" type="ORF">G5B40_16540</name>
</gene>
<dbReference type="PANTHER" id="PTHR41368">
    <property type="entry name" value="PROTEIN YGHO"/>
    <property type="match status" value="1"/>
</dbReference>
<dbReference type="RefSeq" id="WP_165100841.1">
    <property type="nucleotide sequence ID" value="NZ_CP049056.1"/>
</dbReference>
<dbReference type="KEGG" id="hdh:G5B40_16540"/>
<dbReference type="AlphaFoldDB" id="A0A7L5C0J0"/>
<dbReference type="PANTHER" id="PTHR41368:SF1">
    <property type="entry name" value="PROTEIN YGHO"/>
    <property type="match status" value="1"/>
</dbReference>
<dbReference type="EMBL" id="CP049056">
    <property type="protein sequence ID" value="QIE56903.1"/>
    <property type="molecule type" value="Genomic_DNA"/>
</dbReference>
<dbReference type="InterPro" id="IPR016181">
    <property type="entry name" value="Acyl_CoA_acyltransferase"/>
</dbReference>
<name>A0A7L5C0J0_9RHOB</name>
<proteinExistence type="predicted"/>
<evidence type="ECO:0000313" key="1">
    <source>
        <dbReference type="EMBL" id="QIE56903.1"/>
    </source>
</evidence>
<dbReference type="GO" id="GO:0016740">
    <property type="term" value="F:transferase activity"/>
    <property type="evidence" value="ECO:0007669"/>
    <property type="project" value="UniProtKB-KW"/>
</dbReference>
<evidence type="ECO:0000313" key="2">
    <source>
        <dbReference type="Proteomes" id="UP000503336"/>
    </source>
</evidence>
<dbReference type="Proteomes" id="UP000503336">
    <property type="component" value="Chromosome"/>
</dbReference>
<keyword evidence="1" id="KW-0808">Transferase</keyword>
<sequence>MPEIEVREVAGRAQMKTFIRLPGQILRDDPNWVEPLHFERAQFFSPKHNPWFTHGEAAFFLAWSEGRAVGRISAQIDRLSPDVDGRVCGLFGALTAEPEQAIVTALLKAAEDWLRARGAGWMRGPYTLNINHEAGLLVDGFDSPPFLLMPHDPSWLGPMVEATGLAKGRDAFAYRLDTSAGLPERPKRLFRQTPPSLHVRPVDLKRWDEEVETIAHIFNESWKGNWGFVPFTREEIDAMAKEMKPLIDPGLTRIAELDGSAVGFIVMMPDINEAIGDFRGRLFPFNILRLIWRLKYGRIRGARVPLMGMLPGLEGLVGSIAPLLLIYSPEERCVERGFRELEFSWILEDNTSVRRLIEMLGAKIVKTYRFYERPLD</sequence>